<dbReference type="EMBL" id="BK057793">
    <property type="protein sequence ID" value="DAE92028.1"/>
    <property type="molecule type" value="Genomic_DNA"/>
</dbReference>
<keyword evidence="2" id="KW-0808">Transferase</keyword>
<dbReference type="GO" id="GO:0032259">
    <property type="term" value="P:methylation"/>
    <property type="evidence" value="ECO:0007669"/>
    <property type="project" value="UniProtKB-KW"/>
</dbReference>
<dbReference type="GO" id="GO:0008170">
    <property type="term" value="F:N-methyltransferase activity"/>
    <property type="evidence" value="ECO:0007669"/>
    <property type="project" value="InterPro"/>
</dbReference>
<dbReference type="SUPFAM" id="SSF53335">
    <property type="entry name" value="S-adenosyl-L-methionine-dependent methyltransferases"/>
    <property type="match status" value="1"/>
</dbReference>
<evidence type="ECO:0000313" key="4">
    <source>
        <dbReference type="EMBL" id="DAE92028.1"/>
    </source>
</evidence>
<proteinExistence type="predicted"/>
<dbReference type="InterPro" id="IPR029063">
    <property type="entry name" value="SAM-dependent_MTases_sf"/>
</dbReference>
<organism evidence="4">
    <name type="scientific">Siphoviridae sp. ctKy93</name>
    <dbReference type="NCBI Taxonomy" id="2827569"/>
    <lineage>
        <taxon>Viruses</taxon>
        <taxon>Duplodnaviria</taxon>
        <taxon>Heunggongvirae</taxon>
        <taxon>Uroviricota</taxon>
        <taxon>Caudoviricetes</taxon>
    </lineage>
</organism>
<evidence type="ECO:0000259" key="3">
    <source>
        <dbReference type="Pfam" id="PF01555"/>
    </source>
</evidence>
<evidence type="ECO:0000256" key="2">
    <source>
        <dbReference type="ARBA" id="ARBA00022679"/>
    </source>
</evidence>
<name>A0A8S5RS92_9CAUD</name>
<evidence type="ECO:0000256" key="1">
    <source>
        <dbReference type="ARBA" id="ARBA00022603"/>
    </source>
</evidence>
<accession>A0A8S5RS92</accession>
<dbReference type="GO" id="GO:0003677">
    <property type="term" value="F:DNA binding"/>
    <property type="evidence" value="ECO:0007669"/>
    <property type="project" value="InterPro"/>
</dbReference>
<protein>
    <submittedName>
        <fullName evidence="4">Adenine-specific methyltransferase</fullName>
    </submittedName>
</protein>
<dbReference type="InterPro" id="IPR002941">
    <property type="entry name" value="DNA_methylase_N4/N6"/>
</dbReference>
<reference evidence="4" key="1">
    <citation type="journal article" date="2021" name="Proc. Natl. Acad. Sci. U.S.A.">
        <title>A Catalog of Tens of Thousands of Viruses from Human Metagenomes Reveals Hidden Associations with Chronic Diseases.</title>
        <authorList>
            <person name="Tisza M.J."/>
            <person name="Buck C.B."/>
        </authorList>
    </citation>
    <scope>NUCLEOTIDE SEQUENCE</scope>
    <source>
        <strain evidence="4">CtKy93</strain>
    </source>
</reference>
<dbReference type="InterPro" id="IPR001091">
    <property type="entry name" value="RM_Methyltransferase"/>
</dbReference>
<keyword evidence="1 4" id="KW-0489">Methyltransferase</keyword>
<dbReference type="Gene3D" id="3.40.50.150">
    <property type="entry name" value="Vaccinia Virus protein VP39"/>
    <property type="match status" value="1"/>
</dbReference>
<dbReference type="PRINTS" id="PR00508">
    <property type="entry name" value="S21N4MTFRASE"/>
</dbReference>
<sequence length="206" mass="23874">MGLHNAKWDSIIPFDNLWEQYNRVIKNNGAIVLFGSEPFSSMCRTSNIKQYKYDWVWDKKQAGNVLNAKRQPLKTFENIMVFNTKTYYPIMRKGKLRKKGGLNKQPEITGKVKLDYTTYNDEYYPTAILEFSNANKRNRLHPTQKPVELLEYLIKTYTNEGETVLDNCMGSGSTGIACLNTNRNFIGIELDEGYFKIAEERLMGIE</sequence>
<feature type="domain" description="DNA methylase N-4/N-6" evidence="3">
    <location>
        <begin position="16"/>
        <end position="200"/>
    </location>
</feature>
<dbReference type="Pfam" id="PF01555">
    <property type="entry name" value="N6_N4_Mtase"/>
    <property type="match status" value="1"/>
</dbReference>